<dbReference type="KEGG" id="tcu:Tcur_2369"/>
<dbReference type="EMBL" id="CP001738">
    <property type="protein sequence ID" value="ACY97934.1"/>
    <property type="molecule type" value="Genomic_DNA"/>
</dbReference>
<gene>
    <name evidence="2" type="ordered locus">Tcur_2369</name>
</gene>
<feature type="chain" id="PRO_5003020494" description="LPXTG-motif cell wall anchor domain protein" evidence="1">
    <location>
        <begin position="31"/>
        <end position="167"/>
    </location>
</feature>
<dbReference type="HOGENOM" id="CLU_1593760_0_0_11"/>
<feature type="signal peptide" evidence="1">
    <location>
        <begin position="1"/>
        <end position="30"/>
    </location>
</feature>
<protein>
    <recommendedName>
        <fullName evidence="4">LPXTG-motif cell wall anchor domain protein</fullName>
    </recommendedName>
</protein>
<dbReference type="AlphaFoldDB" id="D1A2Y6"/>
<evidence type="ECO:0000256" key="1">
    <source>
        <dbReference type="SAM" id="SignalP"/>
    </source>
</evidence>
<proteinExistence type="predicted"/>
<dbReference type="OrthoDB" id="3480624at2"/>
<keyword evidence="1" id="KW-0732">Signal</keyword>
<keyword evidence="3" id="KW-1185">Reference proteome</keyword>
<accession>D1A2Y6</accession>
<evidence type="ECO:0000313" key="2">
    <source>
        <dbReference type="EMBL" id="ACY97934.1"/>
    </source>
</evidence>
<organism evidence="2 3">
    <name type="scientific">Thermomonospora curvata (strain ATCC 19995 / DSM 43183 / JCM 3096 / KCTC 9072 / NBRC 15933 / NCIMB 10081 / Henssen B9)</name>
    <dbReference type="NCBI Taxonomy" id="471852"/>
    <lineage>
        <taxon>Bacteria</taxon>
        <taxon>Bacillati</taxon>
        <taxon>Actinomycetota</taxon>
        <taxon>Actinomycetes</taxon>
        <taxon>Streptosporangiales</taxon>
        <taxon>Thermomonosporaceae</taxon>
        <taxon>Thermomonospora</taxon>
    </lineage>
</organism>
<dbReference type="RefSeq" id="WP_012852718.1">
    <property type="nucleotide sequence ID" value="NC_013510.1"/>
</dbReference>
<reference evidence="2 3" key="1">
    <citation type="journal article" date="2011" name="Stand. Genomic Sci.">
        <title>Complete genome sequence of Thermomonospora curvata type strain (B9).</title>
        <authorList>
            <person name="Chertkov O."/>
            <person name="Sikorski J."/>
            <person name="Nolan M."/>
            <person name="Lapidus A."/>
            <person name="Lucas S."/>
            <person name="Del Rio T.G."/>
            <person name="Tice H."/>
            <person name="Cheng J.F."/>
            <person name="Goodwin L."/>
            <person name="Pitluck S."/>
            <person name="Liolios K."/>
            <person name="Ivanova N."/>
            <person name="Mavromatis K."/>
            <person name="Mikhailova N."/>
            <person name="Ovchinnikova G."/>
            <person name="Pati A."/>
            <person name="Chen A."/>
            <person name="Palaniappan K."/>
            <person name="Djao O.D."/>
            <person name="Land M."/>
            <person name="Hauser L."/>
            <person name="Chang Y.J."/>
            <person name="Jeffries C.D."/>
            <person name="Brettin T."/>
            <person name="Han C."/>
            <person name="Detter J.C."/>
            <person name="Rohde M."/>
            <person name="Goker M."/>
            <person name="Woyke T."/>
            <person name="Bristow J."/>
            <person name="Eisen J.A."/>
            <person name="Markowitz V."/>
            <person name="Hugenholtz P."/>
            <person name="Klenk H.P."/>
            <person name="Kyrpides N.C."/>
        </authorList>
    </citation>
    <scope>NUCLEOTIDE SEQUENCE [LARGE SCALE GENOMIC DNA]</scope>
    <source>
        <strain evidence="3">ATCC 19995 / DSM 43183 / JCM 3096 / KCTC 9072 / NBRC 15933 / NCIMB 10081 / Henssen B9</strain>
    </source>
</reference>
<evidence type="ECO:0000313" key="3">
    <source>
        <dbReference type="Proteomes" id="UP000001918"/>
    </source>
</evidence>
<dbReference type="STRING" id="471852.Tcur_2369"/>
<evidence type="ECO:0008006" key="4">
    <source>
        <dbReference type="Google" id="ProtNLM"/>
    </source>
</evidence>
<name>D1A2Y6_THECD</name>
<sequence length="167" mass="16130">MRARKTTMLALTAGALTAGLAAGVAAPATATTSVLVKPGKARPGQNVTLQVPECETDGFATSDAFAGSAALDGAEEVEGRAGLATIGAHTPPGTYQILAHCGDVNAVGQIVVLPGTAPSPRPTPHGAADAGFGGGAGGVNVVLLGAGGVLLAGAAVARSRRRDDVTA</sequence>
<dbReference type="Proteomes" id="UP000001918">
    <property type="component" value="Chromosome"/>
</dbReference>